<sequence length="46" mass="5055">MLYIFNKNDGVHIAWNGVADNARKNEASNRSLVASATAWIRTYSAG</sequence>
<dbReference type="EMBL" id="JAPJZI010000001">
    <property type="protein sequence ID" value="MDA5397859.1"/>
    <property type="molecule type" value="Genomic_DNA"/>
</dbReference>
<accession>A0A9X3UJ07</accession>
<name>A0A9X3UJ07_9HYPH</name>
<evidence type="ECO:0000313" key="2">
    <source>
        <dbReference type="Proteomes" id="UP001151234"/>
    </source>
</evidence>
<proteinExistence type="predicted"/>
<dbReference type="Proteomes" id="UP001151234">
    <property type="component" value="Unassembled WGS sequence"/>
</dbReference>
<organism evidence="1 2">
    <name type="scientific">Hoeflea prorocentri</name>
    <dbReference type="NCBI Taxonomy" id="1922333"/>
    <lineage>
        <taxon>Bacteria</taxon>
        <taxon>Pseudomonadati</taxon>
        <taxon>Pseudomonadota</taxon>
        <taxon>Alphaproteobacteria</taxon>
        <taxon>Hyphomicrobiales</taxon>
        <taxon>Rhizobiaceae</taxon>
        <taxon>Hoeflea</taxon>
    </lineage>
</organism>
<evidence type="ECO:0000313" key="1">
    <source>
        <dbReference type="EMBL" id="MDA5397859.1"/>
    </source>
</evidence>
<dbReference type="RefSeq" id="WP_267989305.1">
    <property type="nucleotide sequence ID" value="NZ_JAPJZI010000001.1"/>
</dbReference>
<reference evidence="1" key="1">
    <citation type="submission" date="2022-11" db="EMBL/GenBank/DDBJ databases">
        <title>Draft genome sequence of Hoeflea poritis E7-10 and Hoeflea prorocentri PM5-8, separated from scleractinian coral Porites lutea and marine dinoflagellate.</title>
        <authorList>
            <person name="Zhang G."/>
            <person name="Wei Q."/>
            <person name="Cai L."/>
        </authorList>
    </citation>
    <scope>NUCLEOTIDE SEQUENCE</scope>
    <source>
        <strain evidence="1">PM5-8</strain>
    </source>
</reference>
<comment type="caution">
    <text evidence="1">The sequence shown here is derived from an EMBL/GenBank/DDBJ whole genome shotgun (WGS) entry which is preliminary data.</text>
</comment>
<gene>
    <name evidence="1" type="ORF">OQ273_04660</name>
</gene>
<protein>
    <submittedName>
        <fullName evidence="1">Uncharacterized protein</fullName>
    </submittedName>
</protein>
<keyword evidence="2" id="KW-1185">Reference proteome</keyword>
<dbReference type="AlphaFoldDB" id="A0A9X3UJ07"/>